<organism evidence="2 3">
    <name type="scientific">Emiliania huxleyi (strain CCMP1516)</name>
    <dbReference type="NCBI Taxonomy" id="280463"/>
    <lineage>
        <taxon>Eukaryota</taxon>
        <taxon>Haptista</taxon>
        <taxon>Haptophyta</taxon>
        <taxon>Prymnesiophyceae</taxon>
        <taxon>Isochrysidales</taxon>
        <taxon>Noelaerhabdaceae</taxon>
        <taxon>Emiliania</taxon>
    </lineage>
</organism>
<sequence length="484" mass="51373">MWLPLLHSLPQAHVLRGPAAAPPLRSWILMGGVSPDRMPSHGMLYDGWGKEQLGHLSDSCSLVEAGYEREMNRFELALAIARRAKDNAYTSAQEAPSGVMSHGGVAYRPRKSHVVVAMRELITEVEATGDLAVPPPPPPEAAAGDARSAGGAPLERGAPPPQPRPSLGSLDGDGGAAKLEDLNAMLLADSPPVGSVGAAGEAGAAAGAAADVDGLEALLAGIADLDGLDEDFGDLAVPADAAASLTTPSSAVAATQASLAGVAVTGAATSLNAVSPEVITDELKGSPKPHLRAVGSILAVEWKRLARAFEKDPLSLPERTQERAPIITWAIDLWARSELPSWHPWHSSRWHSARAPELPDGAPRAPTIWASLRALERELASQVWLGLSTAPLRVLRLLRSALLVTVVALVAQVRLPGFGYFRRRLTTAWPRLVDHLAETLDRNFESDPDKAMRTESFERPATAHGVHYVEVGARGQRIRRLRLA</sequence>
<dbReference type="GeneID" id="17286881"/>
<feature type="region of interest" description="Disordered" evidence="1">
    <location>
        <begin position="127"/>
        <end position="175"/>
    </location>
</feature>
<proteinExistence type="predicted"/>
<evidence type="ECO:0000313" key="3">
    <source>
        <dbReference type="Proteomes" id="UP000013827"/>
    </source>
</evidence>
<evidence type="ECO:0000256" key="1">
    <source>
        <dbReference type="SAM" id="MobiDB-lite"/>
    </source>
</evidence>
<reference evidence="3" key="1">
    <citation type="journal article" date="2013" name="Nature">
        <title>Pan genome of the phytoplankton Emiliania underpins its global distribution.</title>
        <authorList>
            <person name="Read B.A."/>
            <person name="Kegel J."/>
            <person name="Klute M.J."/>
            <person name="Kuo A."/>
            <person name="Lefebvre S.C."/>
            <person name="Maumus F."/>
            <person name="Mayer C."/>
            <person name="Miller J."/>
            <person name="Monier A."/>
            <person name="Salamov A."/>
            <person name="Young J."/>
            <person name="Aguilar M."/>
            <person name="Claverie J.M."/>
            <person name="Frickenhaus S."/>
            <person name="Gonzalez K."/>
            <person name="Herman E.K."/>
            <person name="Lin Y.C."/>
            <person name="Napier J."/>
            <person name="Ogata H."/>
            <person name="Sarno A.F."/>
            <person name="Shmutz J."/>
            <person name="Schroeder D."/>
            <person name="de Vargas C."/>
            <person name="Verret F."/>
            <person name="von Dassow P."/>
            <person name="Valentin K."/>
            <person name="Van de Peer Y."/>
            <person name="Wheeler G."/>
            <person name="Dacks J.B."/>
            <person name="Delwiche C.F."/>
            <person name="Dyhrman S.T."/>
            <person name="Glockner G."/>
            <person name="John U."/>
            <person name="Richards T."/>
            <person name="Worden A.Z."/>
            <person name="Zhang X."/>
            <person name="Grigoriev I.V."/>
            <person name="Allen A.E."/>
            <person name="Bidle K."/>
            <person name="Borodovsky M."/>
            <person name="Bowler C."/>
            <person name="Brownlee C."/>
            <person name="Cock J.M."/>
            <person name="Elias M."/>
            <person name="Gladyshev V.N."/>
            <person name="Groth M."/>
            <person name="Guda C."/>
            <person name="Hadaegh A."/>
            <person name="Iglesias-Rodriguez M.D."/>
            <person name="Jenkins J."/>
            <person name="Jones B.M."/>
            <person name="Lawson T."/>
            <person name="Leese F."/>
            <person name="Lindquist E."/>
            <person name="Lobanov A."/>
            <person name="Lomsadze A."/>
            <person name="Malik S.B."/>
            <person name="Marsh M.E."/>
            <person name="Mackinder L."/>
            <person name="Mock T."/>
            <person name="Mueller-Roeber B."/>
            <person name="Pagarete A."/>
            <person name="Parker M."/>
            <person name="Probert I."/>
            <person name="Quesneville H."/>
            <person name="Raines C."/>
            <person name="Rensing S.A."/>
            <person name="Riano-Pachon D.M."/>
            <person name="Richier S."/>
            <person name="Rokitta S."/>
            <person name="Shiraiwa Y."/>
            <person name="Soanes D.M."/>
            <person name="van der Giezen M."/>
            <person name="Wahlund T.M."/>
            <person name="Williams B."/>
            <person name="Wilson W."/>
            <person name="Wolfe G."/>
            <person name="Wurch L.L."/>
        </authorList>
    </citation>
    <scope>NUCLEOTIDE SEQUENCE</scope>
</reference>
<reference evidence="2" key="2">
    <citation type="submission" date="2024-10" db="UniProtKB">
        <authorList>
            <consortium name="EnsemblProtists"/>
        </authorList>
    </citation>
    <scope>IDENTIFICATION</scope>
</reference>
<keyword evidence="3" id="KW-1185">Reference proteome</keyword>
<dbReference type="Proteomes" id="UP000013827">
    <property type="component" value="Unassembled WGS sequence"/>
</dbReference>
<accession>A0A0D3L0S6</accession>
<dbReference type="EnsemblProtists" id="EOD41611">
    <property type="protein sequence ID" value="EOD41611"/>
    <property type="gene ID" value="EMIHUDRAFT_94856"/>
</dbReference>
<dbReference type="HOGENOM" id="CLU_564333_0_0_1"/>
<dbReference type="PaxDb" id="2903-EOD41611"/>
<feature type="compositionally biased region" description="Low complexity" evidence="1">
    <location>
        <begin position="141"/>
        <end position="152"/>
    </location>
</feature>
<dbReference type="KEGG" id="ehx:EMIHUDRAFT_94856"/>
<evidence type="ECO:0000313" key="2">
    <source>
        <dbReference type="EnsemblProtists" id="EOD41611"/>
    </source>
</evidence>
<name>A0A0D3L0S6_EMIH1</name>
<dbReference type="RefSeq" id="XP_005794040.1">
    <property type="nucleotide sequence ID" value="XM_005793983.1"/>
</dbReference>
<dbReference type="AlphaFoldDB" id="A0A0D3L0S6"/>
<protein>
    <submittedName>
        <fullName evidence="2">Uncharacterized protein</fullName>
    </submittedName>
</protein>